<reference evidence="2 3" key="1">
    <citation type="submission" date="2020-02" db="EMBL/GenBank/DDBJ databases">
        <title>Draft genome sequence of Haematococcus lacustris strain NIES-144.</title>
        <authorList>
            <person name="Morimoto D."/>
            <person name="Nakagawa S."/>
            <person name="Yoshida T."/>
            <person name="Sawayama S."/>
        </authorList>
    </citation>
    <scope>NUCLEOTIDE SEQUENCE [LARGE SCALE GENOMIC DNA]</scope>
    <source>
        <strain evidence="2 3">NIES-144</strain>
    </source>
</reference>
<feature type="coiled-coil region" evidence="1">
    <location>
        <begin position="2"/>
        <end position="61"/>
    </location>
</feature>
<accession>A0A699ZK05</accession>
<comment type="caution">
    <text evidence="2">The sequence shown here is derived from an EMBL/GenBank/DDBJ whole genome shotgun (WGS) entry which is preliminary data.</text>
</comment>
<protein>
    <submittedName>
        <fullName evidence="2">Uncharacterized protein</fullName>
    </submittedName>
</protein>
<dbReference type="AlphaFoldDB" id="A0A699ZK05"/>
<dbReference type="Proteomes" id="UP000485058">
    <property type="component" value="Unassembled WGS sequence"/>
</dbReference>
<keyword evidence="1" id="KW-0175">Coiled coil</keyword>
<proteinExistence type="predicted"/>
<dbReference type="EMBL" id="BLLF01002019">
    <property type="protein sequence ID" value="GFH22345.1"/>
    <property type="molecule type" value="Genomic_DNA"/>
</dbReference>
<evidence type="ECO:0000313" key="2">
    <source>
        <dbReference type="EMBL" id="GFH22345.1"/>
    </source>
</evidence>
<name>A0A699ZK05_HAELA</name>
<evidence type="ECO:0000256" key="1">
    <source>
        <dbReference type="SAM" id="Coils"/>
    </source>
</evidence>
<organism evidence="2 3">
    <name type="scientific">Haematococcus lacustris</name>
    <name type="common">Green alga</name>
    <name type="synonym">Haematococcus pluvialis</name>
    <dbReference type="NCBI Taxonomy" id="44745"/>
    <lineage>
        <taxon>Eukaryota</taxon>
        <taxon>Viridiplantae</taxon>
        <taxon>Chlorophyta</taxon>
        <taxon>core chlorophytes</taxon>
        <taxon>Chlorophyceae</taxon>
        <taxon>CS clade</taxon>
        <taxon>Chlamydomonadales</taxon>
        <taxon>Haematococcaceae</taxon>
        <taxon>Haematococcus</taxon>
    </lineage>
</organism>
<keyword evidence="3" id="KW-1185">Reference proteome</keyword>
<evidence type="ECO:0000313" key="3">
    <source>
        <dbReference type="Proteomes" id="UP000485058"/>
    </source>
</evidence>
<sequence>MSDALEAELARLRQQVDLAKAALDKQQSALAAHSARVLTSLMDREQLVAQLEERQAALQATHKTALP</sequence>
<gene>
    <name evidence="2" type="ORF">HaLaN_19797</name>
</gene>